<name>A0A1M6DPS3_9FIRM</name>
<evidence type="ECO:0000313" key="1">
    <source>
        <dbReference type="EMBL" id="SHI75185.1"/>
    </source>
</evidence>
<dbReference type="Proteomes" id="UP000184536">
    <property type="component" value="Unassembled WGS sequence"/>
</dbReference>
<keyword evidence="2" id="KW-1185">Reference proteome</keyword>
<protein>
    <submittedName>
        <fullName evidence="1">Uncharacterized protein</fullName>
    </submittedName>
</protein>
<dbReference type="RefSeq" id="WP_110939821.1">
    <property type="nucleotide sequence ID" value="NZ_FQZV01000006.1"/>
</dbReference>
<dbReference type="EMBL" id="FQZV01000006">
    <property type="protein sequence ID" value="SHI75185.1"/>
    <property type="molecule type" value="Genomic_DNA"/>
</dbReference>
<accession>A0A1M6DPS3</accession>
<reference evidence="2" key="1">
    <citation type="submission" date="2016-11" db="EMBL/GenBank/DDBJ databases">
        <authorList>
            <person name="Varghese N."/>
            <person name="Submissions S."/>
        </authorList>
    </citation>
    <scope>NUCLEOTIDE SEQUENCE [LARGE SCALE GENOMIC DNA]</scope>
    <source>
        <strain evidence="2">DSM 17957</strain>
    </source>
</reference>
<proteinExistence type="predicted"/>
<evidence type="ECO:0000313" key="2">
    <source>
        <dbReference type="Proteomes" id="UP000184536"/>
    </source>
</evidence>
<gene>
    <name evidence="1" type="ORF">SAMN02745975_00530</name>
</gene>
<dbReference type="AlphaFoldDB" id="A0A1M6DPS3"/>
<sequence length="130" mass="14562">MIDIRGLLQTSLDTALYPEGIFSYWNRKAETTGGNPDEYIVYTLAGDSSEIHADDNPLVKAASTTVRYYYRDTLLDTHTGRQRIKQHEDLITSALKAAGFSIPNGSFDAGDIENNGFGTIVYECEYWRVV</sequence>
<organism evidence="1 2">
    <name type="scientific">Geosporobacter subterraneus DSM 17957</name>
    <dbReference type="NCBI Taxonomy" id="1121919"/>
    <lineage>
        <taxon>Bacteria</taxon>
        <taxon>Bacillati</taxon>
        <taxon>Bacillota</taxon>
        <taxon>Clostridia</taxon>
        <taxon>Peptostreptococcales</taxon>
        <taxon>Thermotaleaceae</taxon>
        <taxon>Geosporobacter</taxon>
    </lineage>
</organism>
<dbReference type="STRING" id="1121919.SAMN02745975_00530"/>